<feature type="compositionally biased region" description="Low complexity" evidence="1">
    <location>
        <begin position="123"/>
        <end position="139"/>
    </location>
</feature>
<reference evidence="4 5" key="1">
    <citation type="submission" date="2019-05" db="EMBL/GenBank/DDBJ databases">
        <title>Emergence of the Ug99 lineage of the wheat stem rust pathogen through somatic hybridization.</title>
        <authorList>
            <person name="Li F."/>
            <person name="Upadhyaya N.M."/>
            <person name="Sperschneider J."/>
            <person name="Matny O."/>
            <person name="Nguyen-Phuc H."/>
            <person name="Mago R."/>
            <person name="Raley C."/>
            <person name="Miller M.E."/>
            <person name="Silverstein K.A.T."/>
            <person name="Henningsen E."/>
            <person name="Hirsch C.D."/>
            <person name="Visser B."/>
            <person name="Pretorius Z.A."/>
            <person name="Steffenson B.J."/>
            <person name="Schwessinger B."/>
            <person name="Dodds P.N."/>
            <person name="Figueroa M."/>
        </authorList>
    </citation>
    <scope>NUCLEOTIDE SEQUENCE [LARGE SCALE GENOMIC DNA]</scope>
    <source>
        <strain evidence="2">21-0</strain>
        <strain evidence="3 5">Ug99</strain>
    </source>
</reference>
<feature type="region of interest" description="Disordered" evidence="1">
    <location>
        <begin position="81"/>
        <end position="141"/>
    </location>
</feature>
<protein>
    <submittedName>
        <fullName evidence="2">Uncharacterized protein</fullName>
    </submittedName>
</protein>
<feature type="compositionally biased region" description="Basic and acidic residues" evidence="1">
    <location>
        <begin position="105"/>
        <end position="117"/>
    </location>
</feature>
<dbReference type="Proteomes" id="UP000324748">
    <property type="component" value="Unassembled WGS sequence"/>
</dbReference>
<dbReference type="OrthoDB" id="2499492at2759"/>
<dbReference type="Proteomes" id="UP000325313">
    <property type="component" value="Unassembled WGS sequence"/>
</dbReference>
<accession>A0A5B0LJN6</accession>
<evidence type="ECO:0000313" key="5">
    <source>
        <dbReference type="Proteomes" id="UP000325313"/>
    </source>
</evidence>
<evidence type="ECO:0000313" key="4">
    <source>
        <dbReference type="Proteomes" id="UP000324748"/>
    </source>
</evidence>
<comment type="caution">
    <text evidence="2">The sequence shown here is derived from an EMBL/GenBank/DDBJ whole genome shotgun (WGS) entry which is preliminary data.</text>
</comment>
<sequence length="308" mass="34177">MVSRLKNLFAKSKSGEAKFSRRLDAIFCRGNRTSSSQSISSKNKELERTSSRATIDSKINVNNRRLQIRLSVTRTTRYSPVHCSPCSPPAEGTRLEQALPLLPTEIRKESETRRASDLPRSPSPIATSHESSSSESQSTDCHYFENVKSETSYGSSEILEAQEEAVRIKFREAYFPAPSTPCTEKANFKLSRNLMDALSSHQIEWAAMIELQKADHSGILRGLTSRQIRWLVREGRCKTWLVGTAGPLIEEEKDEVQDVQSIDSSDGANLTEPISEEAVVLCARKAISPMDQLPAVLGVRSTCTDSGL</sequence>
<keyword evidence="4" id="KW-1185">Reference proteome</keyword>
<evidence type="ECO:0000313" key="3">
    <source>
        <dbReference type="EMBL" id="KAA1112485.1"/>
    </source>
</evidence>
<evidence type="ECO:0000256" key="1">
    <source>
        <dbReference type="SAM" id="MobiDB-lite"/>
    </source>
</evidence>
<proteinExistence type="predicted"/>
<organism evidence="2 4">
    <name type="scientific">Puccinia graminis f. sp. tritici</name>
    <dbReference type="NCBI Taxonomy" id="56615"/>
    <lineage>
        <taxon>Eukaryota</taxon>
        <taxon>Fungi</taxon>
        <taxon>Dikarya</taxon>
        <taxon>Basidiomycota</taxon>
        <taxon>Pucciniomycotina</taxon>
        <taxon>Pucciniomycetes</taxon>
        <taxon>Pucciniales</taxon>
        <taxon>Pucciniaceae</taxon>
        <taxon>Puccinia</taxon>
    </lineage>
</organism>
<dbReference type="EMBL" id="VDEP01000277">
    <property type="protein sequence ID" value="KAA1112485.1"/>
    <property type="molecule type" value="Genomic_DNA"/>
</dbReference>
<name>A0A5B0LJN6_PUCGR</name>
<dbReference type="AlphaFoldDB" id="A0A5B0LJN6"/>
<evidence type="ECO:0000313" key="2">
    <source>
        <dbReference type="EMBL" id="KAA1065077.1"/>
    </source>
</evidence>
<gene>
    <name evidence="2" type="ORF">PGT21_024009</name>
    <name evidence="3" type="ORF">PGTUg99_018123</name>
</gene>
<dbReference type="EMBL" id="VSWC01000197">
    <property type="protein sequence ID" value="KAA1065077.1"/>
    <property type="molecule type" value="Genomic_DNA"/>
</dbReference>